<evidence type="ECO:0000256" key="2">
    <source>
        <dbReference type="ARBA" id="ARBA00005262"/>
    </source>
</evidence>
<dbReference type="GO" id="GO:0005886">
    <property type="term" value="C:plasma membrane"/>
    <property type="evidence" value="ECO:0007669"/>
    <property type="project" value="UniProtKB-SubCell"/>
</dbReference>
<evidence type="ECO:0000256" key="1">
    <source>
        <dbReference type="ARBA" id="ARBA00004651"/>
    </source>
</evidence>
<dbReference type="Proteomes" id="UP000448575">
    <property type="component" value="Unassembled WGS sequence"/>
</dbReference>
<reference evidence="8 9" key="1">
    <citation type="submission" date="2019-12" db="EMBL/GenBank/DDBJ databases">
        <title>Novel species isolated from a subtropical stream in China.</title>
        <authorList>
            <person name="Lu H."/>
        </authorList>
    </citation>
    <scope>NUCLEOTIDE SEQUENCE [LARGE SCALE GENOMIC DNA]</scope>
    <source>
        <strain evidence="8 9">DS3</strain>
    </source>
</reference>
<organism evidence="8 9">
    <name type="scientific">Pseudoduganella guangdongensis</name>
    <dbReference type="NCBI Taxonomy" id="2692179"/>
    <lineage>
        <taxon>Bacteria</taxon>
        <taxon>Pseudomonadati</taxon>
        <taxon>Pseudomonadota</taxon>
        <taxon>Betaproteobacteria</taxon>
        <taxon>Burkholderiales</taxon>
        <taxon>Oxalobacteraceae</taxon>
        <taxon>Telluria group</taxon>
        <taxon>Pseudoduganella</taxon>
    </lineage>
</organism>
<feature type="transmembrane region" description="Helical" evidence="7">
    <location>
        <begin position="311"/>
        <end position="333"/>
    </location>
</feature>
<gene>
    <name evidence="8" type="primary">chrA</name>
    <name evidence="8" type="ORF">GTP41_06945</name>
</gene>
<dbReference type="InterPro" id="IPR003370">
    <property type="entry name" value="Chromate_transpt"/>
</dbReference>
<keyword evidence="9" id="KW-1185">Reference proteome</keyword>
<evidence type="ECO:0000256" key="4">
    <source>
        <dbReference type="ARBA" id="ARBA00022692"/>
    </source>
</evidence>
<protein>
    <submittedName>
        <fullName evidence="8">Chromate efflux transporter</fullName>
    </submittedName>
</protein>
<feature type="transmembrane region" description="Helical" evidence="7">
    <location>
        <begin position="271"/>
        <end position="291"/>
    </location>
</feature>
<feature type="transmembrane region" description="Helical" evidence="7">
    <location>
        <begin position="93"/>
        <end position="117"/>
    </location>
</feature>
<sequence>MAKPPDTDGKGKPSASLFYVPLSQAILYWLKLGFISFGGPAGQIAMMHAELVERRRWISEQRFLHALNYCMLLPGPEATQLAIYIGWLMHRTLGGIVAGILFVLPSLLLLIALSWLYMAYGSLPAVAGVLYGMKPAVVAIVLAAAWRIGQRTLRNRLLAAIALAAFIAISVLRLPFPAIVASAALLGWLGGRLRPQAFSLGAGAHAATAAPGASHPPALIDDHTPTPPHARFSWAGLLRTSAAGSALMALAWLLLAWLFGADRTLAQMGWFFSKAALMTFGGAYAVLPYVYQGGVEHFQWLSAAQMVDGLALGETTPGPLIMVVAFVGFVGAWTHDAIAGQPALAGVLGALVAAWFTFVPSFVFILAGGPLVESTRGNLRMTAPLTAIAAAVVGVIASLALFFGSHVFRPAGQWEWPALLIAAAAAIALMRFKQGTIRVLIACAIAGIVLSYRV</sequence>
<evidence type="ECO:0000313" key="9">
    <source>
        <dbReference type="Proteomes" id="UP000448575"/>
    </source>
</evidence>
<dbReference type="PANTHER" id="PTHR33567:SF3">
    <property type="entry name" value="CHROMATE ION TRANSPORTER (EUROFUNG)"/>
    <property type="match status" value="1"/>
</dbReference>
<comment type="subcellular location">
    <subcellularLocation>
        <location evidence="1">Cell membrane</location>
        <topology evidence="1">Multi-pass membrane protein</topology>
    </subcellularLocation>
</comment>
<feature type="transmembrane region" description="Helical" evidence="7">
    <location>
        <begin position="414"/>
        <end position="430"/>
    </location>
</feature>
<keyword evidence="4 7" id="KW-0812">Transmembrane</keyword>
<accession>A0A6N9HE89</accession>
<dbReference type="GO" id="GO:0015109">
    <property type="term" value="F:chromate transmembrane transporter activity"/>
    <property type="evidence" value="ECO:0007669"/>
    <property type="project" value="InterPro"/>
</dbReference>
<comment type="caution">
    <text evidence="8">The sequence shown here is derived from an EMBL/GenBank/DDBJ whole genome shotgun (WGS) entry which is preliminary data.</text>
</comment>
<dbReference type="InterPro" id="IPR014047">
    <property type="entry name" value="Chr_Tranpt_l_chain"/>
</dbReference>
<feature type="transmembrane region" description="Helical" evidence="7">
    <location>
        <begin position="381"/>
        <end position="402"/>
    </location>
</feature>
<evidence type="ECO:0000256" key="3">
    <source>
        <dbReference type="ARBA" id="ARBA00022475"/>
    </source>
</evidence>
<dbReference type="EMBL" id="WWCJ01000004">
    <property type="protein sequence ID" value="MYN01834.1"/>
    <property type="molecule type" value="Genomic_DNA"/>
</dbReference>
<dbReference type="Pfam" id="PF02417">
    <property type="entry name" value="Chromate_transp"/>
    <property type="match status" value="2"/>
</dbReference>
<feature type="transmembrane region" description="Helical" evidence="7">
    <location>
        <begin position="436"/>
        <end position="452"/>
    </location>
</feature>
<dbReference type="RefSeq" id="WP_161024836.1">
    <property type="nucleotide sequence ID" value="NZ_WWCJ01000004.1"/>
</dbReference>
<evidence type="ECO:0000256" key="6">
    <source>
        <dbReference type="ARBA" id="ARBA00023136"/>
    </source>
</evidence>
<comment type="similarity">
    <text evidence="2">Belongs to the chromate ion transporter (CHR) (TC 2.A.51) family.</text>
</comment>
<dbReference type="PIRSF" id="PIRSF004810">
    <property type="entry name" value="ChrA"/>
    <property type="match status" value="1"/>
</dbReference>
<evidence type="ECO:0000256" key="5">
    <source>
        <dbReference type="ARBA" id="ARBA00022989"/>
    </source>
</evidence>
<keyword evidence="5 7" id="KW-1133">Transmembrane helix</keyword>
<feature type="transmembrane region" description="Helical" evidence="7">
    <location>
        <begin position="237"/>
        <end position="259"/>
    </location>
</feature>
<feature type="transmembrane region" description="Helical" evidence="7">
    <location>
        <begin position="157"/>
        <end position="190"/>
    </location>
</feature>
<keyword evidence="3" id="KW-1003">Cell membrane</keyword>
<proteinExistence type="inferred from homology"/>
<dbReference type="AlphaFoldDB" id="A0A6N9HE89"/>
<evidence type="ECO:0000313" key="8">
    <source>
        <dbReference type="EMBL" id="MYN01834.1"/>
    </source>
</evidence>
<keyword evidence="6 7" id="KW-0472">Membrane</keyword>
<dbReference type="NCBIfam" id="TIGR00937">
    <property type="entry name" value="2A51"/>
    <property type="match status" value="1"/>
</dbReference>
<feature type="transmembrane region" description="Helical" evidence="7">
    <location>
        <begin position="345"/>
        <end position="369"/>
    </location>
</feature>
<evidence type="ECO:0000256" key="7">
    <source>
        <dbReference type="SAM" id="Phobius"/>
    </source>
</evidence>
<dbReference type="PANTHER" id="PTHR33567">
    <property type="entry name" value="CHROMATE ION TRANSPORTER (EUROFUNG)"/>
    <property type="match status" value="1"/>
</dbReference>
<feature type="transmembrane region" description="Helical" evidence="7">
    <location>
        <begin position="26"/>
        <end position="46"/>
    </location>
</feature>
<feature type="transmembrane region" description="Helical" evidence="7">
    <location>
        <begin position="123"/>
        <end position="145"/>
    </location>
</feature>
<name>A0A6N9HE89_9BURK</name>